<dbReference type="InterPro" id="IPR038765">
    <property type="entry name" value="Papain-like_cys_pep_sf"/>
</dbReference>
<dbReference type="PANTHER" id="PTHR12419:SF115">
    <property type="entry name" value="PROTEIN OVARIAN TUMOR LOCUS-RELATED"/>
    <property type="match status" value="1"/>
</dbReference>
<dbReference type="eggNOG" id="KOG2605">
    <property type="taxonomic scope" value="Eukaryota"/>
</dbReference>
<dbReference type="OrthoDB" id="10017659at2759"/>
<protein>
    <recommendedName>
        <fullName evidence="2">OTU domain-containing protein</fullName>
    </recommendedName>
</protein>
<sequence>MMSETLQRSVSIGSKKASDPIDLFLEHHRLFRKHTLMDASSLFRVIAEQVYDIQMLHFEVRMECVRFMFRRSSNFRRFVVGNFDEYLWRLAKTKTAGTMLELSALCHLYRRNVIIYEPFNLGRLVTYSKDYQENLRIFVTRRGHFDSVLTMQDVDMAAVCQAVAFKMLYKHMFRIPDVSLAVEWMLHPETFKCGIDFEFDPRGKVIRLLCRNGRSFKLDSPESTLCLLESYKLCPFHNRRLALGRQSRDLSCMLGFLQQNKQPFCYLIAKSMDPYMYRNVELTSLIETRRDAKQWDIYMGDYNFKVGAKCQVELDTNRRDLLSTCYIQSIDRNKSACQVFIEEQGKLVNVPYDNLHPLPPDEFKAWDLARKRRPKQPRLLHMSRMKRQFHRMRNTSSPQSRRSSPRQYFKTRGQSFETRLENVSNRPSPPNQQFGPDQKPATAPPINQFPMPPPVAIPRPVFLPPPPPIFGPPRWMPPIRPLMPNHLMIRPPGPLAFVQPPQVVPPPSMMPIPFVVHNSPLVFGSAYGPYPPAT</sequence>
<feature type="region of interest" description="Disordered" evidence="1">
    <location>
        <begin position="386"/>
        <end position="445"/>
    </location>
</feature>
<dbReference type="InterPro" id="IPR050704">
    <property type="entry name" value="Peptidase_C85-like"/>
</dbReference>
<dbReference type="CDD" id="cd20380">
    <property type="entry name" value="Tudor_TDRD13-like"/>
    <property type="match status" value="1"/>
</dbReference>
<evidence type="ECO:0000313" key="3">
    <source>
        <dbReference type="EMBL" id="EDW87664.2"/>
    </source>
</evidence>
<reference evidence="3 4" key="2">
    <citation type="journal article" date="2007" name="PLoS Biol.">
        <title>Principles of genome evolution in the Drosophila melanogaster species group.</title>
        <authorList>
            <person name="Ranz J.M."/>
            <person name="Maurin D."/>
            <person name="Chan Y.S."/>
            <person name="von Grotthuss M."/>
            <person name="Hillier L.W."/>
            <person name="Roote J."/>
            <person name="Ashburner M."/>
            <person name="Bergman C.M."/>
        </authorList>
    </citation>
    <scope>NUCLEOTIDE SEQUENCE [LARGE SCALE GENOMIC DNA]</scope>
    <source>
        <strain evidence="4">Tai18E2 / Tucson 14021-0261.01</strain>
    </source>
</reference>
<organism evidence="3 4">
    <name type="scientific">Drosophila yakuba</name>
    <name type="common">Fruit fly</name>
    <dbReference type="NCBI Taxonomy" id="7245"/>
    <lineage>
        <taxon>Eukaryota</taxon>
        <taxon>Metazoa</taxon>
        <taxon>Ecdysozoa</taxon>
        <taxon>Arthropoda</taxon>
        <taxon>Hexapoda</taxon>
        <taxon>Insecta</taxon>
        <taxon>Pterygota</taxon>
        <taxon>Neoptera</taxon>
        <taxon>Endopterygota</taxon>
        <taxon>Diptera</taxon>
        <taxon>Brachycera</taxon>
        <taxon>Muscomorpha</taxon>
        <taxon>Ephydroidea</taxon>
        <taxon>Drosophilidae</taxon>
        <taxon>Drosophila</taxon>
        <taxon>Sophophora</taxon>
    </lineage>
</organism>
<dbReference type="GO" id="GO:0042981">
    <property type="term" value="P:regulation of apoptotic process"/>
    <property type="evidence" value="ECO:0007669"/>
    <property type="project" value="EnsemblMetazoa"/>
</dbReference>
<dbReference type="Gene3D" id="3.90.70.80">
    <property type="match status" value="1"/>
</dbReference>
<evidence type="ECO:0000256" key="1">
    <source>
        <dbReference type="SAM" id="MobiDB-lite"/>
    </source>
</evidence>
<dbReference type="HOGENOM" id="CLU_042968_0_0_1"/>
<feature type="compositionally biased region" description="Low complexity" evidence="1">
    <location>
        <begin position="396"/>
        <end position="407"/>
    </location>
</feature>
<evidence type="ECO:0000259" key="2">
    <source>
        <dbReference type="PROSITE" id="PS50802"/>
    </source>
</evidence>
<reference evidence="3 4" key="1">
    <citation type="journal article" date="2007" name="Nature">
        <title>Evolution of genes and genomes on the Drosophila phylogeny.</title>
        <authorList>
            <consortium name="Drosophila 12 Genomes Consortium"/>
            <person name="Clark A.G."/>
            <person name="Eisen M.B."/>
            <person name="Smith D.R."/>
            <person name="Bergman C.M."/>
            <person name="Oliver B."/>
            <person name="Markow T.A."/>
            <person name="Kaufman T.C."/>
            <person name="Kellis M."/>
            <person name="Gelbart W."/>
            <person name="Iyer V.N."/>
            <person name="Pollard D.A."/>
            <person name="Sackton T.B."/>
            <person name="Larracuente A.M."/>
            <person name="Singh N.D."/>
            <person name="Abad J.P."/>
            <person name="Abt D.N."/>
            <person name="Adryan B."/>
            <person name="Aguade M."/>
            <person name="Akashi H."/>
            <person name="Anderson W.W."/>
            <person name="Aquadro C.F."/>
            <person name="Ardell D.H."/>
            <person name="Arguello R."/>
            <person name="Artieri C.G."/>
            <person name="Barbash D.A."/>
            <person name="Barker D."/>
            <person name="Barsanti P."/>
            <person name="Batterham P."/>
            <person name="Batzoglou S."/>
            <person name="Begun D."/>
            <person name="Bhutkar A."/>
            <person name="Blanco E."/>
            <person name="Bosak S.A."/>
            <person name="Bradley R.K."/>
            <person name="Brand A.D."/>
            <person name="Brent M.R."/>
            <person name="Brooks A.N."/>
            <person name="Brown R.H."/>
            <person name="Butlin R.K."/>
            <person name="Caggese C."/>
            <person name="Calvi B.R."/>
            <person name="Bernardo de Carvalho A."/>
            <person name="Caspi A."/>
            <person name="Castrezana S."/>
            <person name="Celniker S.E."/>
            <person name="Chang J.L."/>
            <person name="Chapple C."/>
            <person name="Chatterji S."/>
            <person name="Chinwalla A."/>
            <person name="Civetta A."/>
            <person name="Clifton S.W."/>
            <person name="Comeron J.M."/>
            <person name="Costello J.C."/>
            <person name="Coyne J.A."/>
            <person name="Daub J."/>
            <person name="David R.G."/>
            <person name="Delcher A.L."/>
            <person name="Delehaunty K."/>
            <person name="Do C.B."/>
            <person name="Ebling H."/>
            <person name="Edwards K."/>
            <person name="Eickbush T."/>
            <person name="Evans J.D."/>
            <person name="Filipski A."/>
            <person name="Findeiss S."/>
            <person name="Freyhult E."/>
            <person name="Fulton L."/>
            <person name="Fulton R."/>
            <person name="Garcia A.C."/>
            <person name="Gardiner A."/>
            <person name="Garfield D.A."/>
            <person name="Garvin B.E."/>
            <person name="Gibson G."/>
            <person name="Gilbert D."/>
            <person name="Gnerre S."/>
            <person name="Godfrey J."/>
            <person name="Good R."/>
            <person name="Gotea V."/>
            <person name="Gravely B."/>
            <person name="Greenberg A.J."/>
            <person name="Griffiths-Jones S."/>
            <person name="Gross S."/>
            <person name="Guigo R."/>
            <person name="Gustafson E.A."/>
            <person name="Haerty W."/>
            <person name="Hahn M.W."/>
            <person name="Halligan D.L."/>
            <person name="Halpern A.L."/>
            <person name="Halter G.M."/>
            <person name="Han M.V."/>
            <person name="Heger A."/>
            <person name="Hillier L."/>
            <person name="Hinrichs A.S."/>
            <person name="Holmes I."/>
            <person name="Hoskins R.A."/>
            <person name="Hubisz M.J."/>
            <person name="Hultmark D."/>
            <person name="Huntley M.A."/>
            <person name="Jaffe D.B."/>
            <person name="Jagadeeshan S."/>
            <person name="Jeck W.R."/>
            <person name="Johnson J."/>
            <person name="Jones C.D."/>
            <person name="Jordan W.C."/>
            <person name="Karpen G.H."/>
            <person name="Kataoka E."/>
            <person name="Keightley P.D."/>
            <person name="Kheradpour P."/>
            <person name="Kirkness E.F."/>
            <person name="Koerich L.B."/>
            <person name="Kristiansen K."/>
            <person name="Kudrna D."/>
            <person name="Kulathinal R.J."/>
            <person name="Kumar S."/>
            <person name="Kwok R."/>
            <person name="Lander E."/>
            <person name="Langley C.H."/>
            <person name="Lapoint R."/>
            <person name="Lazzaro B.P."/>
            <person name="Lee S.J."/>
            <person name="Levesque L."/>
            <person name="Li R."/>
            <person name="Lin C.F."/>
            <person name="Lin M.F."/>
            <person name="Lindblad-Toh K."/>
            <person name="Llopart A."/>
            <person name="Long M."/>
            <person name="Low L."/>
            <person name="Lozovsky E."/>
            <person name="Lu J."/>
            <person name="Luo M."/>
            <person name="Machado C.A."/>
            <person name="Makalowski W."/>
            <person name="Marzo M."/>
            <person name="Matsuda M."/>
            <person name="Matzkin L."/>
            <person name="McAllister B."/>
            <person name="McBride C.S."/>
            <person name="McKernan B."/>
            <person name="McKernan K."/>
            <person name="Mendez-Lago M."/>
            <person name="Minx P."/>
            <person name="Mollenhauer M.U."/>
            <person name="Montooth K."/>
            <person name="Mount S.M."/>
            <person name="Mu X."/>
            <person name="Myers E."/>
            <person name="Negre B."/>
            <person name="Newfeld S."/>
            <person name="Nielsen R."/>
            <person name="Noor M.A."/>
            <person name="O'Grady P."/>
            <person name="Pachter L."/>
            <person name="Papaceit M."/>
            <person name="Parisi M.J."/>
            <person name="Parisi M."/>
            <person name="Parts L."/>
            <person name="Pedersen J.S."/>
            <person name="Pesole G."/>
            <person name="Phillippy A.M."/>
            <person name="Ponting C.P."/>
            <person name="Pop M."/>
            <person name="Porcelli D."/>
            <person name="Powell J.R."/>
            <person name="Prohaska S."/>
            <person name="Pruitt K."/>
            <person name="Puig M."/>
            <person name="Quesneville H."/>
            <person name="Ram K.R."/>
            <person name="Rand D."/>
            <person name="Rasmussen M.D."/>
            <person name="Reed L.K."/>
            <person name="Reenan R."/>
            <person name="Reily A."/>
            <person name="Remington K.A."/>
            <person name="Rieger T.T."/>
            <person name="Ritchie M.G."/>
            <person name="Robin C."/>
            <person name="Rogers Y.H."/>
            <person name="Rohde C."/>
            <person name="Rozas J."/>
            <person name="Rubenfield M.J."/>
            <person name="Ruiz A."/>
            <person name="Russo S."/>
            <person name="Salzberg S.L."/>
            <person name="Sanchez-Gracia A."/>
            <person name="Saranga D.J."/>
            <person name="Sato H."/>
            <person name="Schaeffer S.W."/>
            <person name="Schatz M.C."/>
            <person name="Schlenke T."/>
            <person name="Schwartz R."/>
            <person name="Segarra C."/>
            <person name="Singh R.S."/>
            <person name="Sirot L."/>
            <person name="Sirota M."/>
            <person name="Sisneros N.B."/>
            <person name="Smith C.D."/>
            <person name="Smith T.F."/>
            <person name="Spieth J."/>
            <person name="Stage D.E."/>
            <person name="Stark A."/>
            <person name="Stephan W."/>
            <person name="Strausberg R.L."/>
            <person name="Strempel S."/>
            <person name="Sturgill D."/>
            <person name="Sutton G."/>
            <person name="Sutton G.G."/>
            <person name="Tao W."/>
            <person name="Teichmann S."/>
            <person name="Tobari Y.N."/>
            <person name="Tomimura Y."/>
            <person name="Tsolas J.M."/>
            <person name="Valente V.L."/>
            <person name="Venter E."/>
            <person name="Venter J.C."/>
            <person name="Vicario S."/>
            <person name="Vieira F.G."/>
            <person name="Vilella A.J."/>
            <person name="Villasante A."/>
            <person name="Walenz B."/>
            <person name="Wang J."/>
            <person name="Wasserman M."/>
            <person name="Watts T."/>
            <person name="Wilson D."/>
            <person name="Wilson R.K."/>
            <person name="Wing R.A."/>
            <person name="Wolfner M.F."/>
            <person name="Wong A."/>
            <person name="Wong G.K."/>
            <person name="Wu C.I."/>
            <person name="Wu G."/>
            <person name="Yamamoto D."/>
            <person name="Yang H.P."/>
            <person name="Yang S.P."/>
            <person name="Yorke J.A."/>
            <person name="Yoshida K."/>
            <person name="Zdobnov E."/>
            <person name="Zhang P."/>
            <person name="Zhang Y."/>
            <person name="Zimin A.V."/>
            <person name="Baldwin J."/>
            <person name="Abdouelleil A."/>
            <person name="Abdulkadir J."/>
            <person name="Abebe A."/>
            <person name="Abera B."/>
            <person name="Abreu J."/>
            <person name="Acer S.C."/>
            <person name="Aftuck L."/>
            <person name="Alexander A."/>
            <person name="An P."/>
            <person name="Anderson E."/>
            <person name="Anderson S."/>
            <person name="Arachi H."/>
            <person name="Azer M."/>
            <person name="Bachantsang P."/>
            <person name="Barry A."/>
            <person name="Bayul T."/>
            <person name="Berlin A."/>
            <person name="Bessette D."/>
            <person name="Bloom T."/>
            <person name="Blye J."/>
            <person name="Boguslavskiy L."/>
            <person name="Bonnet C."/>
            <person name="Boukhgalter B."/>
            <person name="Bourzgui I."/>
            <person name="Brown A."/>
            <person name="Cahill P."/>
            <person name="Channer S."/>
            <person name="Cheshatsang Y."/>
            <person name="Chuda L."/>
            <person name="Citroen M."/>
            <person name="Collymore A."/>
            <person name="Cooke P."/>
            <person name="Costello M."/>
            <person name="D'Aco K."/>
            <person name="Daza R."/>
            <person name="De Haan G."/>
            <person name="DeGray S."/>
            <person name="DeMaso C."/>
            <person name="Dhargay N."/>
            <person name="Dooley K."/>
            <person name="Dooley E."/>
            <person name="Doricent M."/>
            <person name="Dorje P."/>
            <person name="Dorjee K."/>
            <person name="Dupes A."/>
            <person name="Elong R."/>
            <person name="Falk J."/>
            <person name="Farina A."/>
            <person name="Faro S."/>
            <person name="Ferguson D."/>
            <person name="Fisher S."/>
            <person name="Foley C.D."/>
            <person name="Franke A."/>
            <person name="Friedrich D."/>
            <person name="Gadbois L."/>
            <person name="Gearin G."/>
            <person name="Gearin C.R."/>
            <person name="Giannoukos G."/>
            <person name="Goode T."/>
            <person name="Graham J."/>
            <person name="Grandbois E."/>
            <person name="Grewal S."/>
            <person name="Gyaltsen K."/>
            <person name="Hafez N."/>
            <person name="Hagos B."/>
            <person name="Hall J."/>
            <person name="Henson C."/>
            <person name="Hollinger A."/>
            <person name="Honan T."/>
            <person name="Huard M.D."/>
            <person name="Hughes L."/>
            <person name="Hurhula B."/>
            <person name="Husby M.E."/>
            <person name="Kamat A."/>
            <person name="Kanga B."/>
            <person name="Kashin S."/>
            <person name="Khazanovich D."/>
            <person name="Kisner P."/>
            <person name="Lance K."/>
            <person name="Lara M."/>
            <person name="Lee W."/>
            <person name="Lennon N."/>
            <person name="Letendre F."/>
            <person name="LeVine R."/>
            <person name="Lipovsky A."/>
            <person name="Liu X."/>
            <person name="Liu J."/>
            <person name="Liu S."/>
            <person name="Lokyitsang T."/>
            <person name="Lokyitsang Y."/>
            <person name="Lubonja R."/>
            <person name="Lui A."/>
            <person name="MacDonald P."/>
            <person name="Magnisalis V."/>
            <person name="Maru K."/>
            <person name="Matthews C."/>
            <person name="McCusker W."/>
            <person name="McDonough S."/>
            <person name="Mehta T."/>
            <person name="Meldrim J."/>
            <person name="Meneus L."/>
            <person name="Mihai O."/>
            <person name="Mihalev A."/>
            <person name="Mihova T."/>
            <person name="Mittelman R."/>
            <person name="Mlenga V."/>
            <person name="Montmayeur A."/>
            <person name="Mulrain L."/>
            <person name="Navidi A."/>
            <person name="Naylor J."/>
            <person name="Negash T."/>
            <person name="Nguyen T."/>
            <person name="Nguyen N."/>
            <person name="Nicol R."/>
            <person name="Norbu C."/>
            <person name="Norbu N."/>
            <person name="Novod N."/>
            <person name="O'Neill B."/>
            <person name="Osman S."/>
            <person name="Markiewicz E."/>
            <person name="Oyono O.L."/>
            <person name="Patti C."/>
            <person name="Phunkhang P."/>
            <person name="Pierre F."/>
            <person name="Priest M."/>
            <person name="Raghuraman S."/>
            <person name="Rege F."/>
            <person name="Reyes R."/>
            <person name="Rise C."/>
            <person name="Rogov P."/>
            <person name="Ross K."/>
            <person name="Ryan E."/>
            <person name="Settipalli S."/>
            <person name="Shea T."/>
            <person name="Sherpa N."/>
            <person name="Shi L."/>
            <person name="Shih D."/>
            <person name="Sparrow T."/>
            <person name="Spaulding J."/>
            <person name="Stalker J."/>
            <person name="Stange-Thomann N."/>
            <person name="Stavropoulos S."/>
            <person name="Stone C."/>
            <person name="Strader C."/>
            <person name="Tesfaye S."/>
            <person name="Thomson T."/>
            <person name="Thoulutsang Y."/>
            <person name="Thoulutsang D."/>
            <person name="Topham K."/>
            <person name="Topping I."/>
            <person name="Tsamla T."/>
            <person name="Vassiliev H."/>
            <person name="Vo A."/>
            <person name="Wangchuk T."/>
            <person name="Wangdi T."/>
            <person name="Weiand M."/>
            <person name="Wilkinson J."/>
            <person name="Wilson A."/>
            <person name="Yadav S."/>
            <person name="Young G."/>
            <person name="Yu Q."/>
            <person name="Zembek L."/>
            <person name="Zhong D."/>
            <person name="Zimmer A."/>
            <person name="Zwirko Z."/>
            <person name="Jaffe D.B."/>
            <person name="Alvarez P."/>
            <person name="Brockman W."/>
            <person name="Butler J."/>
            <person name="Chin C."/>
            <person name="Gnerre S."/>
            <person name="Grabherr M."/>
            <person name="Kleber M."/>
            <person name="Mauceli E."/>
            <person name="MacCallum I."/>
        </authorList>
    </citation>
    <scope>NUCLEOTIDE SEQUENCE [LARGE SCALE GENOMIC DNA]</scope>
    <source>
        <strain evidence="4">Tai18E2 / Tucson 14021-0261.01</strain>
    </source>
</reference>
<dbReference type="Proteomes" id="UP000002282">
    <property type="component" value="Chromosome 2L"/>
</dbReference>
<dbReference type="GO" id="GO:0061578">
    <property type="term" value="F:K63-linked deubiquitinase activity"/>
    <property type="evidence" value="ECO:0007669"/>
    <property type="project" value="TreeGrafter"/>
</dbReference>
<gene>
    <name evidence="3" type="primary">Dyak\GE14692</name>
    <name evidence="3" type="synonym">dyak_GLEANR_1504</name>
    <name evidence="3" type="synonym">GE14692</name>
    <name evidence="3" type="ORF">Dyak_GE14692</name>
</gene>
<dbReference type="CDD" id="cd22753">
    <property type="entry name" value="OTU_ALG13-like"/>
    <property type="match status" value="1"/>
</dbReference>
<dbReference type="PROSITE" id="PS50802">
    <property type="entry name" value="OTU"/>
    <property type="match status" value="1"/>
</dbReference>
<keyword evidence="4" id="KW-1185">Reference proteome</keyword>
<dbReference type="Pfam" id="PF02338">
    <property type="entry name" value="OTU"/>
    <property type="match status" value="1"/>
</dbReference>
<accession>B4NZ00</accession>
<dbReference type="AlphaFoldDB" id="B4NZ00"/>
<feature type="domain" description="OTU" evidence="2">
    <location>
        <begin position="30"/>
        <end position="151"/>
    </location>
</feature>
<dbReference type="InterPro" id="IPR003323">
    <property type="entry name" value="OTU_dom"/>
</dbReference>
<proteinExistence type="predicted"/>
<dbReference type="InterPro" id="IPR049770">
    <property type="entry name" value="OTU_Tudor"/>
</dbReference>
<name>B4NZ00_DROYA</name>
<evidence type="ECO:0000313" key="4">
    <source>
        <dbReference type="Proteomes" id="UP000002282"/>
    </source>
</evidence>
<dbReference type="EMBL" id="CM000157">
    <property type="protein sequence ID" value="EDW87664.2"/>
    <property type="molecule type" value="Genomic_DNA"/>
</dbReference>
<feature type="compositionally biased region" description="Polar residues" evidence="1">
    <location>
        <begin position="412"/>
        <end position="435"/>
    </location>
</feature>
<dbReference type="InterPro" id="IPR049769">
    <property type="entry name" value="OTU_OTU"/>
</dbReference>
<dbReference type="PANTHER" id="PTHR12419">
    <property type="entry name" value="OTU DOMAIN CONTAINING PROTEIN"/>
    <property type="match status" value="1"/>
</dbReference>
<dbReference type="KEGG" id="dya:Dyak_GE14692"/>
<dbReference type="SUPFAM" id="SSF54001">
    <property type="entry name" value="Cysteine proteinases"/>
    <property type="match status" value="1"/>
</dbReference>